<dbReference type="RefSeq" id="XP_008865426.1">
    <property type="nucleotide sequence ID" value="XM_008867204.1"/>
</dbReference>
<protein>
    <submittedName>
        <fullName evidence="1">Uncharacterized protein</fullName>
    </submittedName>
</protein>
<evidence type="ECO:0000313" key="1">
    <source>
        <dbReference type="EMBL" id="ETW05649.1"/>
    </source>
</evidence>
<dbReference type="EMBL" id="KI913956">
    <property type="protein sequence ID" value="ETW05649.1"/>
    <property type="molecule type" value="Genomic_DNA"/>
</dbReference>
<name>A0A024UH74_9STRA</name>
<reference evidence="1" key="1">
    <citation type="submission" date="2013-12" db="EMBL/GenBank/DDBJ databases">
        <title>The Genome Sequence of Aphanomyces invadans NJM9701.</title>
        <authorList>
            <consortium name="The Broad Institute Genomics Platform"/>
            <person name="Russ C."/>
            <person name="Tyler B."/>
            <person name="van West P."/>
            <person name="Dieguez-Uribeondo J."/>
            <person name="Young S.K."/>
            <person name="Zeng Q."/>
            <person name="Gargeya S."/>
            <person name="Fitzgerald M."/>
            <person name="Abouelleil A."/>
            <person name="Alvarado L."/>
            <person name="Chapman S.B."/>
            <person name="Gainer-Dewar J."/>
            <person name="Goldberg J."/>
            <person name="Griggs A."/>
            <person name="Gujja S."/>
            <person name="Hansen M."/>
            <person name="Howarth C."/>
            <person name="Imamovic A."/>
            <person name="Ireland A."/>
            <person name="Larimer J."/>
            <person name="McCowan C."/>
            <person name="Murphy C."/>
            <person name="Pearson M."/>
            <person name="Poon T.W."/>
            <person name="Priest M."/>
            <person name="Roberts A."/>
            <person name="Saif S."/>
            <person name="Shea T."/>
            <person name="Sykes S."/>
            <person name="Wortman J."/>
            <person name="Nusbaum C."/>
            <person name="Birren B."/>
        </authorList>
    </citation>
    <scope>NUCLEOTIDE SEQUENCE [LARGE SCALE GENOMIC DNA]</scope>
    <source>
        <strain evidence="1">NJM9701</strain>
    </source>
</reference>
<gene>
    <name evidence="1" type="ORF">H310_03374</name>
</gene>
<accession>A0A024UH74</accession>
<sequence length="69" mass="7827">MWLFDESVQARRDSVIRTAGTYEMKSLPVTKDVNRALLIGKMLVANAGVAFYDYPFEQVYRIILTLLGA</sequence>
<dbReference type="VEuPathDB" id="FungiDB:H310_03374"/>
<dbReference type="GeneID" id="20080424"/>
<proteinExistence type="predicted"/>
<dbReference type="AlphaFoldDB" id="A0A024UH74"/>
<organism evidence="1">
    <name type="scientific">Aphanomyces invadans</name>
    <dbReference type="NCBI Taxonomy" id="157072"/>
    <lineage>
        <taxon>Eukaryota</taxon>
        <taxon>Sar</taxon>
        <taxon>Stramenopiles</taxon>
        <taxon>Oomycota</taxon>
        <taxon>Saprolegniomycetes</taxon>
        <taxon>Saprolegniales</taxon>
        <taxon>Verrucalvaceae</taxon>
        <taxon>Aphanomyces</taxon>
    </lineage>
</organism>